<dbReference type="Proteomes" id="UP001220395">
    <property type="component" value="Chromosome"/>
</dbReference>
<protein>
    <submittedName>
        <fullName evidence="8">GtrA family protein</fullName>
    </submittedName>
</protein>
<dbReference type="InterPro" id="IPR007267">
    <property type="entry name" value="GtrA_DPMS_TM"/>
</dbReference>
<feature type="transmembrane region" description="Helical" evidence="6">
    <location>
        <begin position="23"/>
        <end position="44"/>
    </location>
</feature>
<dbReference type="EMBL" id="CP117411">
    <property type="protein sequence ID" value="WCT73178.1"/>
    <property type="molecule type" value="Genomic_DNA"/>
</dbReference>
<keyword evidence="5 6" id="KW-0472">Membrane</keyword>
<accession>A0ABY7TJS4</accession>
<sequence>MNGFVDRFAGALRPEQREVLGQLVRYGLTGGFVTTLYTIVYWLVLHVRVPLPPNAHVQAANLAGYLASAISGYFIHSGWSFRGHGSRDSHVRTGSRFFLVSLVSYFLNVFWVWLLVTMIGWSVYSPLFCAWFVTPMLVFWLQRKWVFD</sequence>
<dbReference type="PANTHER" id="PTHR38459:SF1">
    <property type="entry name" value="PROPHAGE BACTOPRENOL-LINKED GLUCOSE TRANSLOCASE HOMOLOG"/>
    <property type="match status" value="1"/>
</dbReference>
<keyword evidence="3 6" id="KW-0812">Transmembrane</keyword>
<dbReference type="InterPro" id="IPR051401">
    <property type="entry name" value="GtrA_CellWall_Glycosyl"/>
</dbReference>
<feature type="domain" description="GtrA/DPMS transmembrane" evidence="7">
    <location>
        <begin position="25"/>
        <end position="147"/>
    </location>
</feature>
<evidence type="ECO:0000256" key="5">
    <source>
        <dbReference type="ARBA" id="ARBA00023136"/>
    </source>
</evidence>
<dbReference type="PANTHER" id="PTHR38459">
    <property type="entry name" value="PROPHAGE BACTOPRENOL-LINKED GLUCOSE TRANSLOCASE HOMOLOG"/>
    <property type="match status" value="1"/>
</dbReference>
<evidence type="ECO:0000259" key="7">
    <source>
        <dbReference type="Pfam" id="PF04138"/>
    </source>
</evidence>
<dbReference type="RefSeq" id="WP_273687210.1">
    <property type="nucleotide sequence ID" value="NZ_CP117411.1"/>
</dbReference>
<reference evidence="8 9" key="1">
    <citation type="submission" date="2023-02" db="EMBL/GenBank/DDBJ databases">
        <title>Genome sequence of Sphingomonas naphthae.</title>
        <authorList>
            <person name="Kim S."/>
            <person name="Heo J."/>
            <person name="Kwon S.-W."/>
        </authorList>
    </citation>
    <scope>NUCLEOTIDE SEQUENCE [LARGE SCALE GENOMIC DNA]</scope>
    <source>
        <strain evidence="8 9">KACC 18716</strain>
    </source>
</reference>
<gene>
    <name evidence="8" type="ORF">PQ455_16385</name>
</gene>
<evidence type="ECO:0000313" key="8">
    <source>
        <dbReference type="EMBL" id="WCT73178.1"/>
    </source>
</evidence>
<organism evidence="8 9">
    <name type="scientific">Sphingomonas naphthae</name>
    <dbReference type="NCBI Taxonomy" id="1813468"/>
    <lineage>
        <taxon>Bacteria</taxon>
        <taxon>Pseudomonadati</taxon>
        <taxon>Pseudomonadota</taxon>
        <taxon>Alphaproteobacteria</taxon>
        <taxon>Sphingomonadales</taxon>
        <taxon>Sphingomonadaceae</taxon>
        <taxon>Sphingomonas</taxon>
    </lineage>
</organism>
<name>A0ABY7TJS4_9SPHN</name>
<feature type="transmembrane region" description="Helical" evidence="6">
    <location>
        <begin position="97"/>
        <end position="116"/>
    </location>
</feature>
<evidence type="ECO:0000256" key="4">
    <source>
        <dbReference type="ARBA" id="ARBA00022989"/>
    </source>
</evidence>
<evidence type="ECO:0000256" key="1">
    <source>
        <dbReference type="ARBA" id="ARBA00004141"/>
    </source>
</evidence>
<comment type="subcellular location">
    <subcellularLocation>
        <location evidence="1">Membrane</location>
        <topology evidence="1">Multi-pass membrane protein</topology>
    </subcellularLocation>
</comment>
<evidence type="ECO:0000256" key="6">
    <source>
        <dbReference type="SAM" id="Phobius"/>
    </source>
</evidence>
<comment type="similarity">
    <text evidence="2">Belongs to the GtrA family.</text>
</comment>
<evidence type="ECO:0000256" key="2">
    <source>
        <dbReference type="ARBA" id="ARBA00009399"/>
    </source>
</evidence>
<evidence type="ECO:0000313" key="9">
    <source>
        <dbReference type="Proteomes" id="UP001220395"/>
    </source>
</evidence>
<dbReference type="Pfam" id="PF04138">
    <property type="entry name" value="GtrA_DPMS_TM"/>
    <property type="match status" value="1"/>
</dbReference>
<keyword evidence="4 6" id="KW-1133">Transmembrane helix</keyword>
<proteinExistence type="inferred from homology"/>
<feature type="transmembrane region" description="Helical" evidence="6">
    <location>
        <begin position="56"/>
        <end position="76"/>
    </location>
</feature>
<evidence type="ECO:0000256" key="3">
    <source>
        <dbReference type="ARBA" id="ARBA00022692"/>
    </source>
</evidence>
<keyword evidence="9" id="KW-1185">Reference proteome</keyword>
<feature type="transmembrane region" description="Helical" evidence="6">
    <location>
        <begin position="122"/>
        <end position="141"/>
    </location>
</feature>